<reference evidence="2 3" key="1">
    <citation type="journal article" date="2014" name="Am. J. Bot.">
        <title>Genome assembly and annotation for red clover (Trifolium pratense; Fabaceae).</title>
        <authorList>
            <person name="Istvanek J."/>
            <person name="Jaros M."/>
            <person name="Krenek A."/>
            <person name="Repkova J."/>
        </authorList>
    </citation>
    <scope>NUCLEOTIDE SEQUENCE [LARGE SCALE GENOMIC DNA]</scope>
    <source>
        <strain evidence="3">cv. Tatra</strain>
        <tissue evidence="2">Young leaves</tissue>
    </source>
</reference>
<name>A0A2K3KKR4_TRIPR</name>
<accession>A0A2K3KKR4</accession>
<gene>
    <name evidence="2" type="ORF">L195_g063237</name>
</gene>
<dbReference type="EMBL" id="ASHM01199353">
    <property type="protein sequence ID" value="PNX66833.1"/>
    <property type="molecule type" value="Genomic_DNA"/>
</dbReference>
<sequence>MVLGGSGDGDGEYESGKEDEKDTEQEEGVGIMVEEHKVGGYECPAFVLSKMEEKRIHRPWKR</sequence>
<reference evidence="2 3" key="2">
    <citation type="journal article" date="2017" name="Front. Plant Sci.">
        <title>Gene Classification and Mining of Molecular Markers Useful in Red Clover (Trifolium pratense) Breeding.</title>
        <authorList>
            <person name="Istvanek J."/>
            <person name="Dluhosova J."/>
            <person name="Dluhos P."/>
            <person name="Patkova L."/>
            <person name="Nedelnik J."/>
            <person name="Repkova J."/>
        </authorList>
    </citation>
    <scope>NUCLEOTIDE SEQUENCE [LARGE SCALE GENOMIC DNA]</scope>
    <source>
        <strain evidence="3">cv. Tatra</strain>
        <tissue evidence="2">Young leaves</tissue>
    </source>
</reference>
<dbReference type="AlphaFoldDB" id="A0A2K3KKR4"/>
<evidence type="ECO:0000313" key="3">
    <source>
        <dbReference type="Proteomes" id="UP000236291"/>
    </source>
</evidence>
<protein>
    <submittedName>
        <fullName evidence="2">Uncharacterized protein</fullName>
    </submittedName>
</protein>
<comment type="caution">
    <text evidence="2">The sequence shown here is derived from an EMBL/GenBank/DDBJ whole genome shotgun (WGS) entry which is preliminary data.</text>
</comment>
<feature type="region of interest" description="Disordered" evidence="1">
    <location>
        <begin position="1"/>
        <end position="28"/>
    </location>
</feature>
<organism evidence="2 3">
    <name type="scientific">Trifolium pratense</name>
    <name type="common">Red clover</name>
    <dbReference type="NCBI Taxonomy" id="57577"/>
    <lineage>
        <taxon>Eukaryota</taxon>
        <taxon>Viridiplantae</taxon>
        <taxon>Streptophyta</taxon>
        <taxon>Embryophyta</taxon>
        <taxon>Tracheophyta</taxon>
        <taxon>Spermatophyta</taxon>
        <taxon>Magnoliopsida</taxon>
        <taxon>eudicotyledons</taxon>
        <taxon>Gunneridae</taxon>
        <taxon>Pentapetalae</taxon>
        <taxon>rosids</taxon>
        <taxon>fabids</taxon>
        <taxon>Fabales</taxon>
        <taxon>Fabaceae</taxon>
        <taxon>Papilionoideae</taxon>
        <taxon>50 kb inversion clade</taxon>
        <taxon>NPAAA clade</taxon>
        <taxon>Hologalegina</taxon>
        <taxon>IRL clade</taxon>
        <taxon>Trifolieae</taxon>
        <taxon>Trifolium</taxon>
    </lineage>
</organism>
<evidence type="ECO:0000313" key="2">
    <source>
        <dbReference type="EMBL" id="PNX66833.1"/>
    </source>
</evidence>
<feature type="non-terminal residue" evidence="2">
    <location>
        <position position="62"/>
    </location>
</feature>
<proteinExistence type="predicted"/>
<evidence type="ECO:0000256" key="1">
    <source>
        <dbReference type="SAM" id="MobiDB-lite"/>
    </source>
</evidence>
<dbReference type="Proteomes" id="UP000236291">
    <property type="component" value="Unassembled WGS sequence"/>
</dbReference>